<comment type="caution">
    <text evidence="3">The sequence shown here is derived from an EMBL/GenBank/DDBJ whole genome shotgun (WGS) entry which is preliminary data.</text>
</comment>
<dbReference type="Proteomes" id="UP000711047">
    <property type="component" value="Unassembled WGS sequence"/>
</dbReference>
<keyword evidence="2" id="KW-1133">Transmembrane helix</keyword>
<dbReference type="EMBL" id="JABMKX010000021">
    <property type="protein sequence ID" value="NQX49095.1"/>
    <property type="molecule type" value="Genomic_DNA"/>
</dbReference>
<proteinExistence type="predicted"/>
<evidence type="ECO:0000256" key="1">
    <source>
        <dbReference type="SAM" id="Coils"/>
    </source>
</evidence>
<keyword evidence="1" id="KW-0175">Coiled coil</keyword>
<keyword evidence="2" id="KW-0812">Transmembrane</keyword>
<evidence type="ECO:0008006" key="5">
    <source>
        <dbReference type="Google" id="ProtNLM"/>
    </source>
</evidence>
<accession>A0ABX2DWL9</accession>
<reference evidence="3 4" key="1">
    <citation type="submission" date="2020-05" db="EMBL/GenBank/DDBJ databases">
        <title>Paenibacillus glebae, sp. nov., Paenibacillus humi sp. nov., Paenibacillus pedi sp. nov., Paenibacillus terrestris sp. nov. and Paenibacillus terricola sp. nov., isolated from a forest top soil sample.</title>
        <authorList>
            <person name="Qi S."/>
            <person name="Carlier A."/>
            <person name="Cnockaert M."/>
            <person name="Vandamme P."/>
        </authorList>
    </citation>
    <scope>NUCLEOTIDE SEQUENCE [LARGE SCALE GENOMIC DNA]</scope>
    <source>
        <strain evidence="3 4">LMG 29502</strain>
    </source>
</reference>
<organism evidence="3 4">
    <name type="scientific">Paenibacillus tritici</name>
    <dbReference type="NCBI Taxonomy" id="1873425"/>
    <lineage>
        <taxon>Bacteria</taxon>
        <taxon>Bacillati</taxon>
        <taxon>Bacillota</taxon>
        <taxon>Bacilli</taxon>
        <taxon>Bacillales</taxon>
        <taxon>Paenibacillaceae</taxon>
        <taxon>Paenibacillus</taxon>
    </lineage>
</organism>
<feature type="transmembrane region" description="Helical" evidence="2">
    <location>
        <begin position="50"/>
        <end position="69"/>
    </location>
</feature>
<sequence length="774" mass="84935">MRIFKHSSSLNKLSGRSRFLDYEVSITRSDAGKGLAGYTFRGLSAAEGSVSIFLIMVLAFVFLFNAVLIDYARIAAVNVQEERLARAAIRSVMSAYDIELREGYGLFAFGGGDGNQLMSKVLNDNLYESGRGDAFNLLPVMVDSSSLDWSRPLGSYEVFRRQIIEEMKYKAPVDFALELAGKLKPLSAAMTEASRTTNVLGDLQPLYDQREEALDLMLRKRREAADSARKLQKLLMDPPGNSISALTLGPLASGSDIPAMYGDYVNKYYEDYYRDSKRWPRYTAVLSRYENQTLELAGRIPAALADFQESNNRLLEEAAAAFEQVKALNLQMKSVIEQANAEASAAGDDPARSWDIPETAGELSSEPLKKLREQVEGLILPSSEISEMENNIGVQRSAALPMEPVVSSLPAILSTAAGLYADHSLMTSGVLDASQAVNGYIGSYGQHGTVIAAEAARIESRRTSDGERKQIERQAKEKLGDAMNLLDQIRALGGSAGEGMEQYRSLRRYHQENVSFNEGVEQEPAASVNTSSHYAAGQSSMKDMDGIYAAMGSVLEGARDRLYQTEYSAMYFRHFDLSALTSLASGSAEGAGEQLGEQLKPQAQELEYILYGFYNPAGNVASAYGEIFAMRLAVRTMEGMIEKSGLGNPLVVLAAALLYGIEQAIQDMILLCTKGEIPLSKYMTAKLSYRDYLRLFLLLHGGGEEQLARMLALIRLNTGINPIEKFTYASTELTLGMPLWFLPGVVKLVDYSAGLPGDIRGKTYFRTVGADFSY</sequence>
<gene>
    <name evidence="3" type="ORF">HQN87_27595</name>
</gene>
<evidence type="ECO:0000313" key="3">
    <source>
        <dbReference type="EMBL" id="NQX49095.1"/>
    </source>
</evidence>
<feature type="coiled-coil region" evidence="1">
    <location>
        <begin position="304"/>
        <end position="331"/>
    </location>
</feature>
<name>A0ABX2DWL9_9BACL</name>
<protein>
    <recommendedName>
        <fullName evidence="5">Flp pilus-assembly TadG-like N-terminal domain-containing protein</fullName>
    </recommendedName>
</protein>
<dbReference type="RefSeq" id="WP_173139851.1">
    <property type="nucleotide sequence ID" value="NZ_JABMKX010000021.1"/>
</dbReference>
<evidence type="ECO:0000256" key="2">
    <source>
        <dbReference type="SAM" id="Phobius"/>
    </source>
</evidence>
<keyword evidence="4" id="KW-1185">Reference proteome</keyword>
<keyword evidence="2" id="KW-0472">Membrane</keyword>
<evidence type="ECO:0000313" key="4">
    <source>
        <dbReference type="Proteomes" id="UP000711047"/>
    </source>
</evidence>